<dbReference type="AlphaFoldDB" id="A0A0F5MRP8"/>
<name>A0A0F5MRP8_9MYCO</name>
<dbReference type="STRING" id="342002.BST15_11995"/>
<evidence type="ECO:0000313" key="3">
    <source>
        <dbReference type="Proteomes" id="UP000034416"/>
    </source>
</evidence>
<dbReference type="Proteomes" id="UP000034416">
    <property type="component" value="Unassembled WGS sequence"/>
</dbReference>
<reference evidence="3" key="1">
    <citation type="submission" date="2015-04" db="EMBL/GenBank/DDBJ databases">
        <title>Genome sequence of Mycobacterium arupense GUC1.</title>
        <authorList>
            <person name="Greninger A.L."/>
            <person name="Cunningham G."/>
            <person name="Chiu C.Y."/>
            <person name="Miller S."/>
        </authorList>
    </citation>
    <scope>NUCLEOTIDE SEQUENCE [LARGE SCALE GENOMIC DNA]</scope>
    <source>
        <strain evidence="3">GUC1</strain>
    </source>
</reference>
<feature type="transmembrane region" description="Helical" evidence="1">
    <location>
        <begin position="77"/>
        <end position="99"/>
    </location>
</feature>
<accession>A0A0F5MRP8</accession>
<comment type="caution">
    <text evidence="2">The sequence shown here is derived from an EMBL/GenBank/DDBJ whole genome shotgun (WGS) entry which is preliminary data.</text>
</comment>
<keyword evidence="1" id="KW-1133">Transmembrane helix</keyword>
<protein>
    <submittedName>
        <fullName evidence="2">Uncharacterized protein</fullName>
    </submittedName>
</protein>
<evidence type="ECO:0000313" key="2">
    <source>
        <dbReference type="EMBL" id="KKB97264.1"/>
    </source>
</evidence>
<feature type="transmembrane region" description="Helical" evidence="1">
    <location>
        <begin position="111"/>
        <end position="132"/>
    </location>
</feature>
<feature type="transmembrane region" description="Helical" evidence="1">
    <location>
        <begin position="51"/>
        <end position="71"/>
    </location>
</feature>
<sequence>MSPVASLTEPAMPTDTPSPAFHFAVLALLVVDGVLCAVATALMLPAHIGAVPFPLSALIGGLVNAGLVWVADRCTTSLRLAALPLWSWLLTIAVMTLGGPGDDLIFADRGVMAYGVLLMIVLGSAPPGWVLWRRREELAALSATGRP</sequence>
<dbReference type="PATRIC" id="fig|342002.3.peg.4183"/>
<keyword evidence="1" id="KW-0812">Transmembrane</keyword>
<gene>
    <name evidence="2" type="ORF">WR43_19915</name>
</gene>
<keyword evidence="1" id="KW-0472">Membrane</keyword>
<proteinExistence type="predicted"/>
<dbReference type="EMBL" id="LASW01000158">
    <property type="protein sequence ID" value="KKB97264.1"/>
    <property type="molecule type" value="Genomic_DNA"/>
</dbReference>
<organism evidence="2 3">
    <name type="scientific">Mycolicibacter arupensis</name>
    <dbReference type="NCBI Taxonomy" id="342002"/>
    <lineage>
        <taxon>Bacteria</taxon>
        <taxon>Bacillati</taxon>
        <taxon>Actinomycetota</taxon>
        <taxon>Actinomycetes</taxon>
        <taxon>Mycobacteriales</taxon>
        <taxon>Mycobacteriaceae</taxon>
        <taxon>Mycolicibacter</taxon>
    </lineage>
</organism>
<feature type="transmembrane region" description="Helical" evidence="1">
    <location>
        <begin position="20"/>
        <end position="44"/>
    </location>
</feature>
<evidence type="ECO:0000256" key="1">
    <source>
        <dbReference type="SAM" id="Phobius"/>
    </source>
</evidence>